<name>A0AAN6Q052_9PEZI</name>
<dbReference type="AlphaFoldDB" id="A0AAN6Q052"/>
<keyword evidence="2" id="KW-1185">Reference proteome</keyword>
<evidence type="ECO:0000313" key="1">
    <source>
        <dbReference type="EMBL" id="KAK4100341.1"/>
    </source>
</evidence>
<protein>
    <submittedName>
        <fullName evidence="1">Uncharacterized protein</fullName>
    </submittedName>
</protein>
<evidence type="ECO:0000313" key="2">
    <source>
        <dbReference type="Proteomes" id="UP001305647"/>
    </source>
</evidence>
<reference evidence="1" key="1">
    <citation type="journal article" date="2023" name="Mol. Phylogenet. Evol.">
        <title>Genome-scale phylogeny and comparative genomics of the fungal order Sordariales.</title>
        <authorList>
            <person name="Hensen N."/>
            <person name="Bonometti L."/>
            <person name="Westerberg I."/>
            <person name="Brannstrom I.O."/>
            <person name="Guillou S."/>
            <person name="Cros-Aarteil S."/>
            <person name="Calhoun S."/>
            <person name="Haridas S."/>
            <person name="Kuo A."/>
            <person name="Mondo S."/>
            <person name="Pangilinan J."/>
            <person name="Riley R."/>
            <person name="LaButti K."/>
            <person name="Andreopoulos B."/>
            <person name="Lipzen A."/>
            <person name="Chen C."/>
            <person name="Yan M."/>
            <person name="Daum C."/>
            <person name="Ng V."/>
            <person name="Clum A."/>
            <person name="Steindorff A."/>
            <person name="Ohm R.A."/>
            <person name="Martin F."/>
            <person name="Silar P."/>
            <person name="Natvig D.O."/>
            <person name="Lalanne C."/>
            <person name="Gautier V."/>
            <person name="Ament-Velasquez S.L."/>
            <person name="Kruys A."/>
            <person name="Hutchinson M.I."/>
            <person name="Powell A.J."/>
            <person name="Barry K."/>
            <person name="Miller A.N."/>
            <person name="Grigoriev I.V."/>
            <person name="Debuchy R."/>
            <person name="Gladieux P."/>
            <person name="Hiltunen Thoren M."/>
            <person name="Johannesson H."/>
        </authorList>
    </citation>
    <scope>NUCLEOTIDE SEQUENCE</scope>
    <source>
        <strain evidence="1">CBS 757.83</strain>
    </source>
</reference>
<accession>A0AAN6Q052</accession>
<sequence>MRFPHPVHSPSCSRHCTIHYLATVSGNLSAVCQLGASDVLPSSIPLSGHRLAPCLAVPCLLSLRQCASLSNSIRRFYARIRSVVFPHSAAHLHLSHPPYHFYGHPSSLPARRTWCFNSLFQIKISLASVTVLRWSAPVFLACCELITMFQKPNPSPSSPRLFRIPQIPLLLSLFHSKHTLKHRLFGSLITTATSFSSLHRANLIFIFSGTHWIDFSASIGCIGATQAPVPGNRRQPHFGLQRWRC</sequence>
<comment type="caution">
    <text evidence="1">The sequence shown here is derived from an EMBL/GenBank/DDBJ whole genome shotgun (WGS) entry which is preliminary data.</text>
</comment>
<dbReference type="Proteomes" id="UP001305647">
    <property type="component" value="Unassembled WGS sequence"/>
</dbReference>
<gene>
    <name evidence="1" type="ORF">N658DRAFT_100827</name>
</gene>
<reference evidence="1" key="2">
    <citation type="submission" date="2023-05" db="EMBL/GenBank/DDBJ databases">
        <authorList>
            <consortium name="Lawrence Berkeley National Laboratory"/>
            <person name="Steindorff A."/>
            <person name="Hensen N."/>
            <person name="Bonometti L."/>
            <person name="Westerberg I."/>
            <person name="Brannstrom I.O."/>
            <person name="Guillou S."/>
            <person name="Cros-Aarteil S."/>
            <person name="Calhoun S."/>
            <person name="Haridas S."/>
            <person name="Kuo A."/>
            <person name="Mondo S."/>
            <person name="Pangilinan J."/>
            <person name="Riley R."/>
            <person name="Labutti K."/>
            <person name="Andreopoulos B."/>
            <person name="Lipzen A."/>
            <person name="Chen C."/>
            <person name="Yanf M."/>
            <person name="Daum C."/>
            <person name="Ng V."/>
            <person name="Clum A."/>
            <person name="Ohm R."/>
            <person name="Martin F."/>
            <person name="Silar P."/>
            <person name="Natvig D."/>
            <person name="Lalanne C."/>
            <person name="Gautier V."/>
            <person name="Ament-Velasquez S.L."/>
            <person name="Kruys A."/>
            <person name="Hutchinson M.I."/>
            <person name="Powell A.J."/>
            <person name="Barry K."/>
            <person name="Miller A.N."/>
            <person name="Grigoriev I.V."/>
            <person name="Debuchy R."/>
            <person name="Gladieux P."/>
            <person name="Thoren M.H."/>
            <person name="Johannesson H."/>
        </authorList>
    </citation>
    <scope>NUCLEOTIDE SEQUENCE</scope>
    <source>
        <strain evidence="1">CBS 757.83</strain>
    </source>
</reference>
<dbReference type="EMBL" id="MU863641">
    <property type="protein sequence ID" value="KAK4100341.1"/>
    <property type="molecule type" value="Genomic_DNA"/>
</dbReference>
<organism evidence="1 2">
    <name type="scientific">Parathielavia hyrcaniae</name>
    <dbReference type="NCBI Taxonomy" id="113614"/>
    <lineage>
        <taxon>Eukaryota</taxon>
        <taxon>Fungi</taxon>
        <taxon>Dikarya</taxon>
        <taxon>Ascomycota</taxon>
        <taxon>Pezizomycotina</taxon>
        <taxon>Sordariomycetes</taxon>
        <taxon>Sordariomycetidae</taxon>
        <taxon>Sordariales</taxon>
        <taxon>Chaetomiaceae</taxon>
        <taxon>Parathielavia</taxon>
    </lineage>
</organism>
<proteinExistence type="predicted"/>